<reference evidence="7" key="1">
    <citation type="submission" date="2022-06" db="EMBL/GenBank/DDBJ databases">
        <title>Ornithinimicrobium JY.X270.</title>
        <authorList>
            <person name="Huang Y."/>
        </authorList>
    </citation>
    <scope>NUCLEOTIDE SEQUENCE</scope>
    <source>
        <strain evidence="7">JY.X270</strain>
    </source>
</reference>
<dbReference type="PANTHER" id="PTHR43768">
    <property type="entry name" value="TREHALOSE 6-PHOSPHATE PHOSPHATASE"/>
    <property type="match status" value="1"/>
</dbReference>
<comment type="similarity">
    <text evidence="3 6">Belongs to the trehalose phosphatase family.</text>
</comment>
<evidence type="ECO:0000256" key="3">
    <source>
        <dbReference type="ARBA" id="ARBA00008770"/>
    </source>
</evidence>
<dbReference type="NCBIfam" id="TIGR01484">
    <property type="entry name" value="HAD-SF-IIB"/>
    <property type="match status" value="1"/>
</dbReference>
<protein>
    <recommendedName>
        <fullName evidence="6">Trehalose 6-phosphate phosphatase</fullName>
        <ecNumber evidence="6">3.1.3.12</ecNumber>
    </recommendedName>
</protein>
<evidence type="ECO:0000256" key="1">
    <source>
        <dbReference type="ARBA" id="ARBA00000500"/>
    </source>
</evidence>
<organism evidence="7 8">
    <name type="scientific">Ornithinimicrobium cryptoxanthini</name>
    <dbReference type="NCBI Taxonomy" id="2934161"/>
    <lineage>
        <taxon>Bacteria</taxon>
        <taxon>Bacillati</taxon>
        <taxon>Actinomycetota</taxon>
        <taxon>Actinomycetes</taxon>
        <taxon>Micrococcales</taxon>
        <taxon>Ornithinimicrobiaceae</taxon>
        <taxon>Ornithinimicrobium</taxon>
    </lineage>
</organism>
<evidence type="ECO:0000256" key="4">
    <source>
        <dbReference type="ARBA" id="ARBA00022801"/>
    </source>
</evidence>
<dbReference type="InterPro" id="IPR003337">
    <property type="entry name" value="Trehalose_PPase"/>
</dbReference>
<dbReference type="InterPro" id="IPR023214">
    <property type="entry name" value="HAD_sf"/>
</dbReference>
<proteinExistence type="inferred from homology"/>
<comment type="function">
    <text evidence="5 6">Removes the phosphate from trehalose 6-phosphate to produce free trehalose.</text>
</comment>
<dbReference type="NCBIfam" id="TIGR00685">
    <property type="entry name" value="T6PP"/>
    <property type="match status" value="1"/>
</dbReference>
<accession>A0ABY4YJA5</accession>
<name>A0ABY4YJA5_9MICO</name>
<comment type="cofactor">
    <cofactor evidence="6">
        <name>Mg(2+)</name>
        <dbReference type="ChEBI" id="CHEBI:18420"/>
    </cofactor>
</comment>
<dbReference type="EMBL" id="CP099490">
    <property type="protein sequence ID" value="USQ76885.1"/>
    <property type="molecule type" value="Genomic_DNA"/>
</dbReference>
<dbReference type="Proteomes" id="UP001056535">
    <property type="component" value="Chromosome"/>
</dbReference>
<sequence length="279" mass="28841">MSGAGAATSEPALSAALRRLAALPSLLVAVDFDGTLSPLVDEPLAARPLPGSIEALGELAALPGTLVAIVSGRALGTLTTLSGAAQPLLLIGSHGVETSYAEVGPVMDEEERSTYRALDTDLISLLEQHPGARIERKPHSLVLHTRGMPPADEAAALRAGHAVAAGHPALVVTPGKGVLELATQHVGKGSALRELAAAHGVDATIYLGDDVTDEHAFEVLGPHDVSVKVGEGATLAQHRLHDESQVLVLLRELLELRRAAGADRAVSDDRARHRSNDAG</sequence>
<evidence type="ECO:0000313" key="8">
    <source>
        <dbReference type="Proteomes" id="UP001056535"/>
    </source>
</evidence>
<dbReference type="Pfam" id="PF02358">
    <property type="entry name" value="Trehalose_PPase"/>
    <property type="match status" value="1"/>
</dbReference>
<dbReference type="InterPro" id="IPR006379">
    <property type="entry name" value="HAD-SF_hydro_IIB"/>
</dbReference>
<dbReference type="EC" id="3.1.3.12" evidence="6"/>
<evidence type="ECO:0000256" key="6">
    <source>
        <dbReference type="RuleBase" id="RU361117"/>
    </source>
</evidence>
<gene>
    <name evidence="7" type="primary">otsB</name>
    <name evidence="7" type="ORF">NF557_02865</name>
</gene>
<keyword evidence="6" id="KW-0479">Metal-binding</keyword>
<dbReference type="RefSeq" id="WP_252621588.1">
    <property type="nucleotide sequence ID" value="NZ_CP099490.1"/>
</dbReference>
<evidence type="ECO:0000313" key="7">
    <source>
        <dbReference type="EMBL" id="USQ76885.1"/>
    </source>
</evidence>
<dbReference type="GO" id="GO:0004805">
    <property type="term" value="F:trehalose-phosphatase activity"/>
    <property type="evidence" value="ECO:0007669"/>
    <property type="project" value="UniProtKB-EC"/>
</dbReference>
<dbReference type="InterPro" id="IPR036412">
    <property type="entry name" value="HAD-like_sf"/>
</dbReference>
<keyword evidence="4 6" id="KW-0378">Hydrolase</keyword>
<keyword evidence="8" id="KW-1185">Reference proteome</keyword>
<comment type="catalytic activity">
    <reaction evidence="1 6">
        <text>alpha,alpha-trehalose 6-phosphate + H2O = alpha,alpha-trehalose + phosphate</text>
        <dbReference type="Rhea" id="RHEA:23420"/>
        <dbReference type="ChEBI" id="CHEBI:15377"/>
        <dbReference type="ChEBI" id="CHEBI:16551"/>
        <dbReference type="ChEBI" id="CHEBI:43474"/>
        <dbReference type="ChEBI" id="CHEBI:58429"/>
        <dbReference type="EC" id="3.1.3.12"/>
    </reaction>
</comment>
<dbReference type="Gene3D" id="3.40.50.1000">
    <property type="entry name" value="HAD superfamily/HAD-like"/>
    <property type="match status" value="1"/>
</dbReference>
<evidence type="ECO:0000256" key="2">
    <source>
        <dbReference type="ARBA" id="ARBA00005199"/>
    </source>
</evidence>
<dbReference type="Gene3D" id="3.30.70.1020">
    <property type="entry name" value="Trehalose-6-phosphate phosphatase related protein, domain 2"/>
    <property type="match status" value="1"/>
</dbReference>
<comment type="pathway">
    <text evidence="2 6">Glycan biosynthesis; trehalose biosynthesis.</text>
</comment>
<keyword evidence="6" id="KW-0460">Magnesium</keyword>
<evidence type="ECO:0000256" key="5">
    <source>
        <dbReference type="ARBA" id="ARBA00024179"/>
    </source>
</evidence>
<dbReference type="InterPro" id="IPR044651">
    <property type="entry name" value="OTSB-like"/>
</dbReference>
<dbReference type="PANTHER" id="PTHR43768:SF3">
    <property type="entry name" value="TREHALOSE 6-PHOSPHATE PHOSPHATASE"/>
    <property type="match status" value="1"/>
</dbReference>
<dbReference type="SUPFAM" id="SSF56784">
    <property type="entry name" value="HAD-like"/>
    <property type="match status" value="1"/>
</dbReference>